<evidence type="ECO:0000256" key="3">
    <source>
        <dbReference type="ARBA" id="ARBA00012824"/>
    </source>
</evidence>
<reference evidence="8 9" key="1">
    <citation type="submission" date="2015-11" db="EMBL/GenBank/DDBJ databases">
        <title>Genome sequences of Lysobacter enzymogenes strain C3 and Lysobacter antibioticus ATCC 29479.</title>
        <authorList>
            <person name="Kobayashi D.Y."/>
        </authorList>
    </citation>
    <scope>NUCLEOTIDE SEQUENCE [LARGE SCALE GENOMIC DNA]</scope>
    <source>
        <strain evidence="8 9">C3</strain>
    </source>
</reference>
<evidence type="ECO:0000256" key="1">
    <source>
        <dbReference type="ARBA" id="ARBA00000799"/>
    </source>
</evidence>
<dbReference type="PATRIC" id="fig|69.6.peg.2583"/>
<comment type="catalytic activity">
    <reaction evidence="1">
        <text>chorismate = isochorismate</text>
        <dbReference type="Rhea" id="RHEA:18985"/>
        <dbReference type="ChEBI" id="CHEBI:29748"/>
        <dbReference type="ChEBI" id="CHEBI:29780"/>
        <dbReference type="EC" id="5.4.4.2"/>
    </reaction>
</comment>
<evidence type="ECO:0000259" key="7">
    <source>
        <dbReference type="Pfam" id="PF00425"/>
    </source>
</evidence>
<dbReference type="NCBIfam" id="TIGR00543">
    <property type="entry name" value="isochor_syn"/>
    <property type="match status" value="1"/>
</dbReference>
<evidence type="ECO:0000256" key="5">
    <source>
        <dbReference type="ARBA" id="ARBA00041564"/>
    </source>
</evidence>
<evidence type="ECO:0000313" key="8">
    <source>
        <dbReference type="EMBL" id="ALN57972.1"/>
    </source>
</evidence>
<sequence length="436" mass="45847">MSEEAQLAPLAPVPASESNAGESTAGESGIGGFDASASSHEPAETSAAPALLSSYRAHDSLFSSSHTQLHARGVLQPLTRASDDDLAGASERLLAQVAAEAGRLPLLGAVPFEGGQPARLWVPAQAAFAAGRARHRGAVHGEARHADRIEPNVQPVPAPAQFKRNVERSLQRIHDGGLRKVVMSRSLRIDARVEVAQLLAQLLARAPSAYTFAMDLAGAGGPAACLIGSSPELLLSKRGARIVSNPLAGSIPRSADPHEDRRRAEGLLQSAKDLHEHALVIEDVAAALRPFCRELQVPAAPSLLATPTMWHLSTRVDGVLRDPTTSSLRLALALHPTPAVCGYPTEPARRTIRELEGYDRGLFTGLVGWCDSEGDGEWAVTIRCALVEEHRATVFAGAGIVAGSQPEAELAETTAKLRTMLGAMGLAHVAEAEGRA</sequence>
<dbReference type="EMBL" id="CP013140">
    <property type="protein sequence ID" value="ALN57972.1"/>
    <property type="molecule type" value="Genomic_DNA"/>
</dbReference>
<dbReference type="InterPro" id="IPR015890">
    <property type="entry name" value="Chorismate_C"/>
</dbReference>
<dbReference type="AlphaFoldDB" id="A0A0S2DHM0"/>
<feature type="compositionally biased region" description="Polar residues" evidence="6">
    <location>
        <begin position="16"/>
        <end position="26"/>
    </location>
</feature>
<gene>
    <name evidence="8" type="primary">menF</name>
    <name evidence="8" type="ORF">GLE_2624</name>
</gene>
<dbReference type="SUPFAM" id="SSF56322">
    <property type="entry name" value="ADC synthase"/>
    <property type="match status" value="1"/>
</dbReference>
<proteinExistence type="inferred from homology"/>
<dbReference type="PANTHER" id="PTHR42839">
    <property type="entry name" value="ISOCHORISMATE SYNTHASE ENTC"/>
    <property type="match status" value="1"/>
</dbReference>
<name>A0A0S2DHM0_LYSEN</name>
<dbReference type="InterPro" id="IPR005801">
    <property type="entry name" value="ADC_synthase"/>
</dbReference>
<evidence type="ECO:0000256" key="6">
    <source>
        <dbReference type="SAM" id="MobiDB-lite"/>
    </source>
</evidence>
<feature type="domain" description="Chorismate-utilising enzyme C-terminal" evidence="7">
    <location>
        <begin position="160"/>
        <end position="416"/>
    </location>
</feature>
<dbReference type="GO" id="GO:0008909">
    <property type="term" value="F:isochorismate synthase activity"/>
    <property type="evidence" value="ECO:0007669"/>
    <property type="project" value="UniProtKB-EC"/>
</dbReference>
<dbReference type="GO" id="GO:0009697">
    <property type="term" value="P:salicylic acid biosynthetic process"/>
    <property type="evidence" value="ECO:0007669"/>
    <property type="project" value="TreeGrafter"/>
</dbReference>
<dbReference type="OrthoDB" id="9806579at2"/>
<evidence type="ECO:0000256" key="2">
    <source>
        <dbReference type="ARBA" id="ARBA00005297"/>
    </source>
</evidence>
<protein>
    <recommendedName>
        <fullName evidence="3">isochorismate synthase</fullName>
        <ecNumber evidence="3">5.4.4.2</ecNumber>
    </recommendedName>
    <alternativeName>
        <fullName evidence="5">Isochorismate mutase</fullName>
    </alternativeName>
</protein>
<accession>A0A0S2DHM0</accession>
<dbReference type="KEGG" id="lez:GLE_2624"/>
<keyword evidence="4 8" id="KW-0413">Isomerase</keyword>
<dbReference type="InterPro" id="IPR004561">
    <property type="entry name" value="IsoChor_synthase"/>
</dbReference>
<dbReference type="Pfam" id="PF00425">
    <property type="entry name" value="Chorismate_bind"/>
    <property type="match status" value="1"/>
</dbReference>
<dbReference type="EC" id="5.4.4.2" evidence="3"/>
<evidence type="ECO:0000256" key="4">
    <source>
        <dbReference type="ARBA" id="ARBA00023235"/>
    </source>
</evidence>
<dbReference type="PANTHER" id="PTHR42839:SF2">
    <property type="entry name" value="ISOCHORISMATE SYNTHASE ENTC"/>
    <property type="match status" value="1"/>
</dbReference>
<dbReference type="Gene3D" id="3.60.120.10">
    <property type="entry name" value="Anthranilate synthase"/>
    <property type="match status" value="1"/>
</dbReference>
<dbReference type="STRING" id="69.GLE_2624"/>
<organism evidence="8 9">
    <name type="scientific">Lysobacter enzymogenes</name>
    <dbReference type="NCBI Taxonomy" id="69"/>
    <lineage>
        <taxon>Bacteria</taxon>
        <taxon>Pseudomonadati</taxon>
        <taxon>Pseudomonadota</taxon>
        <taxon>Gammaproteobacteria</taxon>
        <taxon>Lysobacterales</taxon>
        <taxon>Lysobacteraceae</taxon>
        <taxon>Lysobacter</taxon>
    </lineage>
</organism>
<comment type="similarity">
    <text evidence="2">Belongs to the isochorismate synthase family.</text>
</comment>
<feature type="region of interest" description="Disordered" evidence="6">
    <location>
        <begin position="1"/>
        <end position="45"/>
    </location>
</feature>
<dbReference type="Proteomes" id="UP000061569">
    <property type="component" value="Chromosome"/>
</dbReference>
<evidence type="ECO:0000313" key="9">
    <source>
        <dbReference type="Proteomes" id="UP000061569"/>
    </source>
</evidence>